<organism evidence="4 5">
    <name type="scientific">Alteromonas pelagimontana</name>
    <dbReference type="NCBI Taxonomy" id="1858656"/>
    <lineage>
        <taxon>Bacteria</taxon>
        <taxon>Pseudomonadati</taxon>
        <taxon>Pseudomonadota</taxon>
        <taxon>Gammaproteobacteria</taxon>
        <taxon>Alteromonadales</taxon>
        <taxon>Alteromonadaceae</taxon>
        <taxon>Alteromonas/Salinimonas group</taxon>
        <taxon>Alteromonas</taxon>
    </lineage>
</organism>
<reference evidence="5" key="1">
    <citation type="submission" date="2014-12" db="EMBL/GenBank/DDBJ databases">
        <title>Complete genome sequence of a multi-drug resistant Klebsiella pneumoniae.</title>
        <authorList>
            <person name="Hua X."/>
            <person name="Chen Q."/>
            <person name="Li X."/>
            <person name="Feng Y."/>
            <person name="Ruan Z."/>
            <person name="Yu Y."/>
        </authorList>
    </citation>
    <scope>NUCLEOTIDE SEQUENCE [LARGE SCALE GENOMIC DNA]</scope>
    <source>
        <strain evidence="5">5.12</strain>
    </source>
</reference>
<comment type="pathway">
    <text evidence="1">Cofactor biosynthesis; ubiquinone biosynthesis.</text>
</comment>
<evidence type="ECO:0000256" key="2">
    <source>
        <dbReference type="SAM" id="Coils"/>
    </source>
</evidence>
<comment type="subcellular location">
    <subcellularLocation>
        <location evidence="1">Cytoplasm</location>
    </subcellularLocation>
</comment>
<evidence type="ECO:0000313" key="4">
    <source>
        <dbReference type="EMBL" id="QJR81492.1"/>
    </source>
</evidence>
<dbReference type="AlphaFoldDB" id="A0A6M4MEG3"/>
<comment type="function">
    <text evidence="1">Required for ubiquinone (coenzyme Q) biosynthesis. Binds hydrophobic ubiquinone biosynthetic intermediates via its SCP2 domain and is essential for the stability of the Ubi complex. May constitute a docking platform where Ubi enzymes assemble and access their SCP2-bound polyprenyl substrates.</text>
</comment>
<comment type="similarity">
    <text evidence="1">Belongs to the UbiJ family.</text>
</comment>
<dbReference type="KEGG" id="apel:CA267_012220"/>
<dbReference type="OrthoDB" id="5801225at2"/>
<evidence type="ECO:0000259" key="3">
    <source>
        <dbReference type="Pfam" id="PF02036"/>
    </source>
</evidence>
<keyword evidence="1" id="KW-0963">Cytoplasm</keyword>
<feature type="coiled-coil region" evidence="2">
    <location>
        <begin position="182"/>
        <end position="209"/>
    </location>
</feature>
<dbReference type="PANTHER" id="PTHR38693:SF1">
    <property type="entry name" value="UBIQUINONE BIOSYNTHESIS ACCESSORY FACTOR UBIJ"/>
    <property type="match status" value="1"/>
</dbReference>
<dbReference type="Pfam" id="PF02036">
    <property type="entry name" value="SCP2"/>
    <property type="match status" value="1"/>
</dbReference>
<dbReference type="GO" id="GO:0006744">
    <property type="term" value="P:ubiquinone biosynthetic process"/>
    <property type="evidence" value="ECO:0007669"/>
    <property type="project" value="UniProtKB-UniRule"/>
</dbReference>
<dbReference type="PANTHER" id="PTHR38693">
    <property type="entry name" value="UBIQUINONE BIOSYNTHESIS PROTEIN UBIJ"/>
    <property type="match status" value="1"/>
</dbReference>
<dbReference type="UniPathway" id="UPA00232"/>
<gene>
    <name evidence="1" type="primary">ubiJ</name>
    <name evidence="4" type="ORF">CA267_012220</name>
</gene>
<protein>
    <recommendedName>
        <fullName evidence="1">Ubiquinone biosynthesis accessory factor UbiJ</fullName>
    </recommendedName>
</protein>
<keyword evidence="1" id="KW-0831">Ubiquinone biosynthesis</keyword>
<reference evidence="4 5" key="2">
    <citation type="submission" date="2020-04" db="EMBL/GenBank/DDBJ databases">
        <title>Complete genome sequence of Alteromonas pelagimontana 5.12T.</title>
        <authorList>
            <person name="Sinha R.K."/>
            <person name="Krishnan K.P."/>
            <person name="Kurian J.P."/>
        </authorList>
    </citation>
    <scope>NUCLEOTIDE SEQUENCE [LARGE SCALE GENOMIC DNA]</scope>
    <source>
        <strain evidence="4 5">5.12</strain>
    </source>
</reference>
<name>A0A6M4MEG3_9ALTE</name>
<keyword evidence="2" id="KW-0175">Coiled coil</keyword>
<dbReference type="InterPro" id="IPR003033">
    <property type="entry name" value="SCP2_sterol-bd_dom"/>
</dbReference>
<proteinExistence type="inferred from homology"/>
<sequence length="213" mass="23628">MPASALITAAIEFSINQLLSFDPDSKPRLAALNGKQLTVFVDVLPWALTLAFSRKVDVLVETRSYESCVANLSPAQCCIQTRLEALNELTQPAKLTGLIQQGKLSVEGDLSIAQHVSALFQQLDIDWEEQLAAYTGDVFANQAFATINHFKSSVTQWLSRAQDTVGNAIVEEKNLAAHRLAVVHFSDEVDALRDDVERAEARIRRLEEQYKQS</sequence>
<feature type="domain" description="SCP2" evidence="3">
    <location>
        <begin position="15"/>
        <end position="121"/>
    </location>
</feature>
<evidence type="ECO:0000256" key="1">
    <source>
        <dbReference type="HAMAP-Rule" id="MF_02215"/>
    </source>
</evidence>
<dbReference type="Proteomes" id="UP000219285">
    <property type="component" value="Chromosome"/>
</dbReference>
<dbReference type="RefSeq" id="WP_075607238.1">
    <property type="nucleotide sequence ID" value="NZ_CP052766.1"/>
</dbReference>
<dbReference type="EMBL" id="CP052766">
    <property type="protein sequence ID" value="QJR81492.1"/>
    <property type="molecule type" value="Genomic_DNA"/>
</dbReference>
<keyword evidence="5" id="KW-1185">Reference proteome</keyword>
<dbReference type="HAMAP" id="MF_02215">
    <property type="entry name" value="UbiJ"/>
    <property type="match status" value="1"/>
</dbReference>
<dbReference type="InterPro" id="IPR038989">
    <property type="entry name" value="UbiJ"/>
</dbReference>
<dbReference type="GO" id="GO:0005737">
    <property type="term" value="C:cytoplasm"/>
    <property type="evidence" value="ECO:0007669"/>
    <property type="project" value="UniProtKB-SubCell"/>
</dbReference>
<evidence type="ECO:0000313" key="5">
    <source>
        <dbReference type="Proteomes" id="UP000219285"/>
    </source>
</evidence>
<accession>A0A6M4MEG3</accession>